<reference evidence="1" key="2">
    <citation type="submission" date="2015-03" db="EMBL/GenBank/DDBJ databases">
        <authorList>
            <person name="Chow C.-E.T."/>
            <person name="Winget D.M."/>
            <person name="White R.A.III."/>
            <person name="Hallam S.J."/>
            <person name="Suttle C.A."/>
        </authorList>
    </citation>
    <scope>NUCLEOTIDE SEQUENCE</scope>
    <source>
        <strain evidence="1">Oxic3_4</strain>
    </source>
</reference>
<reference evidence="1" key="1">
    <citation type="journal article" date="2015" name="Front. Microbiol.">
        <title>Combining genomic sequencing methods to explore viral diversity and reveal potential virus-host interactions.</title>
        <authorList>
            <person name="Chow C.E."/>
            <person name="Winget D.M."/>
            <person name="White R.A.III."/>
            <person name="Hallam S.J."/>
            <person name="Suttle C.A."/>
        </authorList>
    </citation>
    <scope>NUCLEOTIDE SEQUENCE</scope>
    <source>
        <strain evidence="1">Oxic3_4</strain>
    </source>
</reference>
<organism evidence="1">
    <name type="scientific">uncultured marine virus</name>
    <dbReference type="NCBI Taxonomy" id="186617"/>
    <lineage>
        <taxon>Viruses</taxon>
        <taxon>environmental samples</taxon>
    </lineage>
</organism>
<dbReference type="EMBL" id="KR029610">
    <property type="protein sequence ID" value="AKH48809.1"/>
    <property type="molecule type" value="Genomic_DNA"/>
</dbReference>
<name>A0A0F7L890_9VIRU</name>
<proteinExistence type="predicted"/>
<evidence type="ECO:0000313" key="1">
    <source>
        <dbReference type="EMBL" id="AKH48809.1"/>
    </source>
</evidence>
<accession>A0A0F7L890</accession>
<protein>
    <submittedName>
        <fullName evidence="1">Uncharacterized protein</fullName>
    </submittedName>
</protein>
<sequence>MLPVRRSLIHSLITTMCNCNCKRRVGLLDEVIEAETVQDLLDELDAEDYCYYLAYGEAPTQLYDC</sequence>